<dbReference type="AlphaFoldDB" id="A0A498HFG3"/>
<dbReference type="Proteomes" id="UP000290289">
    <property type="component" value="Chromosome 17"/>
</dbReference>
<gene>
    <name evidence="1" type="ORF">DVH24_031387</name>
</gene>
<dbReference type="PANTHER" id="PTHR44516:SF4">
    <property type="entry name" value="2-METHYL-6-PHYTYL-1,4-HYDROQUINONE METHYLTRANSFERASE, CHLOROPLASTIC"/>
    <property type="match status" value="1"/>
</dbReference>
<organism evidence="1 2">
    <name type="scientific">Malus domestica</name>
    <name type="common">Apple</name>
    <name type="synonym">Pyrus malus</name>
    <dbReference type="NCBI Taxonomy" id="3750"/>
    <lineage>
        <taxon>Eukaryota</taxon>
        <taxon>Viridiplantae</taxon>
        <taxon>Streptophyta</taxon>
        <taxon>Embryophyta</taxon>
        <taxon>Tracheophyta</taxon>
        <taxon>Spermatophyta</taxon>
        <taxon>Magnoliopsida</taxon>
        <taxon>eudicotyledons</taxon>
        <taxon>Gunneridae</taxon>
        <taxon>Pentapetalae</taxon>
        <taxon>rosids</taxon>
        <taxon>fabids</taxon>
        <taxon>Rosales</taxon>
        <taxon>Rosaceae</taxon>
        <taxon>Amygdaloideae</taxon>
        <taxon>Maleae</taxon>
        <taxon>Malus</taxon>
    </lineage>
</organism>
<evidence type="ECO:0000313" key="2">
    <source>
        <dbReference type="Proteomes" id="UP000290289"/>
    </source>
</evidence>
<dbReference type="PANTHER" id="PTHR44516">
    <property type="entry name" value="2-METHYL-6-PHYTYL-1,4-HYDROQUINONE METHYLTRANSFERASE, CHLOROPLASTIC"/>
    <property type="match status" value="1"/>
</dbReference>
<dbReference type="EMBL" id="RDQH01000343">
    <property type="protein sequence ID" value="RXH69054.1"/>
    <property type="molecule type" value="Genomic_DNA"/>
</dbReference>
<name>A0A498HFG3_MALDO</name>
<reference evidence="1 2" key="1">
    <citation type="submission" date="2018-10" db="EMBL/GenBank/DDBJ databases">
        <title>A high-quality apple genome assembly.</title>
        <authorList>
            <person name="Hu J."/>
        </authorList>
    </citation>
    <scope>NUCLEOTIDE SEQUENCE [LARGE SCALE GENOMIC DNA]</scope>
    <source>
        <strain evidence="2">cv. HFTH1</strain>
        <tissue evidence="1">Young leaf</tissue>
    </source>
</reference>
<dbReference type="InterPro" id="IPR044649">
    <property type="entry name" value="MPBQ/MSBQ_MT"/>
</dbReference>
<accession>A0A498HFG3</accession>
<proteinExistence type="predicted"/>
<protein>
    <submittedName>
        <fullName evidence="1">Uncharacterized protein</fullName>
    </submittedName>
</protein>
<evidence type="ECO:0000313" key="1">
    <source>
        <dbReference type="EMBL" id="RXH69054.1"/>
    </source>
</evidence>
<dbReference type="STRING" id="3750.A0A498HFG3"/>
<keyword evidence="2" id="KW-1185">Reference proteome</keyword>
<dbReference type="GO" id="GO:0051741">
    <property type="term" value="F:2-methyl-6-phytyl-1,4-benzoquinone methyltransferase activity"/>
    <property type="evidence" value="ECO:0007669"/>
    <property type="project" value="InterPro"/>
</dbReference>
<comment type="caution">
    <text evidence="1">The sequence shown here is derived from an EMBL/GenBank/DDBJ whole genome shotgun (WGS) entry which is preliminary data.</text>
</comment>
<sequence>MCTTSRAATCGTHSTESHTLTQVHYLPVIFVSAQHTYESKHQSLHQHAKAKEKEPLKECRKIEGDADDLPYPTDYVDRYISAGRNVKWRFEQWGYLSEVRTYDDDLTWFYLTAWG</sequence>